<evidence type="ECO:0000259" key="8">
    <source>
        <dbReference type="PROSITE" id="PS50928"/>
    </source>
</evidence>
<keyword evidence="2 7" id="KW-0813">Transport</keyword>
<dbReference type="InterPro" id="IPR000515">
    <property type="entry name" value="MetI-like"/>
</dbReference>
<dbReference type="PANTHER" id="PTHR30614:SF21">
    <property type="entry name" value="AMINO ACID ABC TRANSPORTER PERMEASE"/>
    <property type="match status" value="1"/>
</dbReference>
<evidence type="ECO:0000256" key="7">
    <source>
        <dbReference type="RuleBase" id="RU363032"/>
    </source>
</evidence>
<evidence type="ECO:0000256" key="3">
    <source>
        <dbReference type="ARBA" id="ARBA00022475"/>
    </source>
</evidence>
<proteinExistence type="inferred from homology"/>
<dbReference type="GO" id="GO:0006865">
    <property type="term" value="P:amino acid transport"/>
    <property type="evidence" value="ECO:0007669"/>
    <property type="project" value="TreeGrafter"/>
</dbReference>
<dbReference type="CDD" id="cd06261">
    <property type="entry name" value="TM_PBP2"/>
    <property type="match status" value="1"/>
</dbReference>
<evidence type="ECO:0000256" key="1">
    <source>
        <dbReference type="ARBA" id="ARBA00004651"/>
    </source>
</evidence>
<keyword evidence="5 7" id="KW-1133">Transmembrane helix</keyword>
<comment type="caution">
    <text evidence="9">The sequence shown here is derived from an EMBL/GenBank/DDBJ whole genome shotgun (WGS) entry which is preliminary data.</text>
</comment>
<feature type="transmembrane region" description="Helical" evidence="7">
    <location>
        <begin position="62"/>
        <end position="87"/>
    </location>
</feature>
<comment type="similarity">
    <text evidence="7">Belongs to the binding-protein-dependent transport system permease family.</text>
</comment>
<comment type="subcellular location">
    <subcellularLocation>
        <location evidence="1 7">Cell membrane</location>
        <topology evidence="1 7">Multi-pass membrane protein</topology>
    </subcellularLocation>
</comment>
<dbReference type="EMBL" id="PVTF01000012">
    <property type="protein sequence ID" value="PRY36404.1"/>
    <property type="molecule type" value="Genomic_DNA"/>
</dbReference>
<evidence type="ECO:0000313" key="9">
    <source>
        <dbReference type="EMBL" id="PRY36404.1"/>
    </source>
</evidence>
<reference evidence="9 10" key="1">
    <citation type="submission" date="2018-03" db="EMBL/GenBank/DDBJ databases">
        <title>Genomic Encyclopedia of Archaeal and Bacterial Type Strains, Phase II (KMG-II): from individual species to whole genera.</title>
        <authorList>
            <person name="Goeker M."/>
        </authorList>
    </citation>
    <scope>NUCLEOTIDE SEQUENCE [LARGE SCALE GENOMIC DNA]</scope>
    <source>
        <strain evidence="9 10">DSM 44720</strain>
    </source>
</reference>
<dbReference type="InterPro" id="IPR035906">
    <property type="entry name" value="MetI-like_sf"/>
</dbReference>
<keyword evidence="3" id="KW-1003">Cell membrane</keyword>
<dbReference type="Pfam" id="PF00528">
    <property type="entry name" value="BPD_transp_1"/>
    <property type="match status" value="1"/>
</dbReference>
<dbReference type="PROSITE" id="PS50928">
    <property type="entry name" value="ABC_TM1"/>
    <property type="match status" value="1"/>
</dbReference>
<feature type="transmembrane region" description="Helical" evidence="7">
    <location>
        <begin position="225"/>
        <end position="244"/>
    </location>
</feature>
<evidence type="ECO:0000256" key="4">
    <source>
        <dbReference type="ARBA" id="ARBA00022692"/>
    </source>
</evidence>
<evidence type="ECO:0000256" key="2">
    <source>
        <dbReference type="ARBA" id="ARBA00022448"/>
    </source>
</evidence>
<organism evidence="9 10">
    <name type="scientific">Umezawaea tangerina</name>
    <dbReference type="NCBI Taxonomy" id="84725"/>
    <lineage>
        <taxon>Bacteria</taxon>
        <taxon>Bacillati</taxon>
        <taxon>Actinomycetota</taxon>
        <taxon>Actinomycetes</taxon>
        <taxon>Pseudonocardiales</taxon>
        <taxon>Pseudonocardiaceae</taxon>
        <taxon>Umezawaea</taxon>
    </lineage>
</organism>
<dbReference type="SUPFAM" id="SSF161098">
    <property type="entry name" value="MetI-like"/>
    <property type="match status" value="1"/>
</dbReference>
<dbReference type="Gene3D" id="1.10.3720.10">
    <property type="entry name" value="MetI-like"/>
    <property type="match status" value="1"/>
</dbReference>
<feature type="transmembrane region" description="Helical" evidence="7">
    <location>
        <begin position="108"/>
        <end position="130"/>
    </location>
</feature>
<dbReference type="GO" id="GO:0022857">
    <property type="term" value="F:transmembrane transporter activity"/>
    <property type="evidence" value="ECO:0007669"/>
    <property type="project" value="InterPro"/>
</dbReference>
<sequence length="260" mass="28468">MMFDPPGPRGRRRSRVATAVSVLVVLALVVVAVRRFDAAGQLELAKWRPFLTWPVWRYLLTGLWATVLAAAAVFALASVAGLGLAFGRMSAFPWPFRAYVEVMRTIPVLLLIYVVLFVLPAYGLDLPLFWKLVLPLAFSHAAQFAEIFRAGVLAVDRGQGEAGASLGLTHAQNMRLVVLPQAVRNVLPSLVSQTVGLLKDTALGYVVSYLELLQSGRVLANFNHLLIQTFLVVALVYLVVNASLSKLARYLEARSARSAR</sequence>
<dbReference type="InterPro" id="IPR043429">
    <property type="entry name" value="ArtM/GltK/GlnP/TcyL/YhdX-like"/>
</dbReference>
<keyword evidence="6 7" id="KW-0472">Membrane</keyword>
<keyword evidence="4 7" id="KW-0812">Transmembrane</keyword>
<gene>
    <name evidence="9" type="ORF">CLV43_112334</name>
</gene>
<feature type="domain" description="ABC transmembrane type-1" evidence="8">
    <location>
        <begin position="63"/>
        <end position="248"/>
    </location>
</feature>
<dbReference type="PANTHER" id="PTHR30614">
    <property type="entry name" value="MEMBRANE COMPONENT OF AMINO ACID ABC TRANSPORTER"/>
    <property type="match status" value="1"/>
</dbReference>
<accession>A0A2T0SSL5</accession>
<keyword evidence="10" id="KW-1185">Reference proteome</keyword>
<dbReference type="NCBIfam" id="TIGR01726">
    <property type="entry name" value="HEQRo_perm_3TM"/>
    <property type="match status" value="1"/>
</dbReference>
<evidence type="ECO:0000256" key="5">
    <source>
        <dbReference type="ARBA" id="ARBA00022989"/>
    </source>
</evidence>
<dbReference type="Proteomes" id="UP000239494">
    <property type="component" value="Unassembled WGS sequence"/>
</dbReference>
<dbReference type="InterPro" id="IPR010065">
    <property type="entry name" value="AA_ABC_transptr_permease_3TM"/>
</dbReference>
<evidence type="ECO:0000313" key="10">
    <source>
        <dbReference type="Proteomes" id="UP000239494"/>
    </source>
</evidence>
<protein>
    <submittedName>
        <fullName evidence="9">Glutamate transport system permease protein</fullName>
    </submittedName>
</protein>
<name>A0A2T0SSL5_9PSEU</name>
<dbReference type="GO" id="GO:0043190">
    <property type="term" value="C:ATP-binding cassette (ABC) transporter complex"/>
    <property type="evidence" value="ECO:0007669"/>
    <property type="project" value="InterPro"/>
</dbReference>
<dbReference type="AlphaFoldDB" id="A0A2T0SSL5"/>
<evidence type="ECO:0000256" key="6">
    <source>
        <dbReference type="ARBA" id="ARBA00023136"/>
    </source>
</evidence>